<reference evidence="1 2" key="1">
    <citation type="submission" date="2024-09" db="EMBL/GenBank/DDBJ databases">
        <authorList>
            <person name="Zhang Y."/>
        </authorList>
    </citation>
    <scope>NUCLEOTIDE SEQUENCE [LARGE SCALE GENOMIC DNA]</scope>
    <source>
        <strain evidence="1 2">ZJ318</strain>
    </source>
</reference>
<gene>
    <name evidence="1" type="ORF">ACE02W_08745</name>
</gene>
<proteinExistence type="predicted"/>
<dbReference type="RefSeq" id="WP_342201378.1">
    <property type="nucleotide sequence ID" value="NZ_JBCATE010000002.1"/>
</dbReference>
<protein>
    <submittedName>
        <fullName evidence="1">Uncharacterized protein</fullName>
    </submittedName>
</protein>
<dbReference type="EMBL" id="JBHFGU010000002">
    <property type="protein sequence ID" value="MFB2619886.1"/>
    <property type="molecule type" value="Genomic_DNA"/>
</dbReference>
<keyword evidence="2" id="KW-1185">Reference proteome</keyword>
<name>A0ABV4VHX4_9GAMM</name>
<accession>A0ABV4VHX4</accession>
<dbReference type="Proteomes" id="UP001576708">
    <property type="component" value="Unassembled WGS sequence"/>
</dbReference>
<evidence type="ECO:0000313" key="2">
    <source>
        <dbReference type="Proteomes" id="UP001576708"/>
    </source>
</evidence>
<organism evidence="1 2">
    <name type="scientific">Shewanella mangrovisoli</name>
    <dbReference type="NCBI Taxonomy" id="2864211"/>
    <lineage>
        <taxon>Bacteria</taxon>
        <taxon>Pseudomonadati</taxon>
        <taxon>Pseudomonadota</taxon>
        <taxon>Gammaproteobacteria</taxon>
        <taxon>Alteromonadales</taxon>
        <taxon>Shewanellaceae</taxon>
        <taxon>Shewanella</taxon>
    </lineage>
</organism>
<comment type="caution">
    <text evidence="1">The sequence shown here is derived from an EMBL/GenBank/DDBJ whole genome shotgun (WGS) entry which is preliminary data.</text>
</comment>
<evidence type="ECO:0000313" key="1">
    <source>
        <dbReference type="EMBL" id="MFB2619886.1"/>
    </source>
</evidence>
<sequence length="95" mass="10599">MRVNIRIGLPATMPQAMLTVDIDPDAERLIVMDRMSLEVLRNHYTDITKIIVPMRFATSNNLVVGIVDDNGEYNCKFLDGVQAEIIDGLVTSIHA</sequence>